<dbReference type="STRING" id="1224162.B840_01545"/>
<name>A0A0B6TT69_9CORY</name>
<dbReference type="EMBL" id="CP007790">
    <property type="protein sequence ID" value="AJK67941.1"/>
    <property type="molecule type" value="Genomic_DNA"/>
</dbReference>
<evidence type="ECO:0000313" key="2">
    <source>
        <dbReference type="Proteomes" id="UP000031928"/>
    </source>
</evidence>
<proteinExistence type="predicted"/>
<dbReference type="KEGG" id="cmq:B840_01545"/>
<accession>A0A0B6TT69</accession>
<organism evidence="1 2">
    <name type="scientific">Corynebacterium marinum DSM 44953</name>
    <dbReference type="NCBI Taxonomy" id="1224162"/>
    <lineage>
        <taxon>Bacteria</taxon>
        <taxon>Bacillati</taxon>
        <taxon>Actinomycetota</taxon>
        <taxon>Actinomycetes</taxon>
        <taxon>Mycobacteriales</taxon>
        <taxon>Corynebacteriaceae</taxon>
        <taxon>Corynebacterium</taxon>
    </lineage>
</organism>
<keyword evidence="2" id="KW-1185">Reference proteome</keyword>
<dbReference type="OrthoDB" id="530515at2"/>
<reference evidence="1 2" key="1">
    <citation type="submission" date="2014-05" db="EMBL/GenBank/DDBJ databases">
        <title>Complete genome sequence of Corynebacterium marinum DSM 44953.</title>
        <authorList>
            <person name="Schaffert L."/>
            <person name="Albersmeier A."/>
            <person name="Kalinowski J."/>
            <person name="Ruckert C."/>
        </authorList>
    </citation>
    <scope>NUCLEOTIDE SEQUENCE [LARGE SCALE GENOMIC DNA]</scope>
    <source>
        <strain evidence="1 2">DSM 44953</strain>
    </source>
</reference>
<evidence type="ECO:0000313" key="1">
    <source>
        <dbReference type="EMBL" id="AJK67941.1"/>
    </source>
</evidence>
<gene>
    <name evidence="1" type="ORF">B840_01545</name>
</gene>
<dbReference type="HOGENOM" id="CLU_147945_2_1_11"/>
<dbReference type="Proteomes" id="UP000031928">
    <property type="component" value="Chromosome"/>
</dbReference>
<protein>
    <recommendedName>
        <fullName evidence="3">Bacterial Pleckstrin homology domain-containing protein</fullName>
    </recommendedName>
</protein>
<dbReference type="AlphaFoldDB" id="A0A0B6TT69"/>
<sequence>MAVLKITDRQVTVALDWWEKLAARRSHLTIPTRVITGVSVVGDACGTARSVPAGKRAPGTRIPGLISTGTFTAADGTGSSTFSVCHGKGPGIVLELKSATVNRIIISTPNAEDYARELSTLVG</sequence>
<evidence type="ECO:0008006" key="3">
    <source>
        <dbReference type="Google" id="ProtNLM"/>
    </source>
</evidence>
<dbReference type="RefSeq" id="WP_042620659.1">
    <property type="nucleotide sequence ID" value="NZ_CP007790.1"/>
</dbReference>